<organism evidence="5">
    <name type="scientific">Tetraselmis sp. GSL018</name>
    <dbReference type="NCBI Taxonomy" id="582737"/>
    <lineage>
        <taxon>Eukaryota</taxon>
        <taxon>Viridiplantae</taxon>
        <taxon>Chlorophyta</taxon>
        <taxon>core chlorophytes</taxon>
        <taxon>Chlorodendrophyceae</taxon>
        <taxon>Chlorodendrales</taxon>
        <taxon>Chlorodendraceae</taxon>
        <taxon>Tetraselmis</taxon>
    </lineage>
</organism>
<comment type="similarity">
    <text evidence="1">Belongs to the dymeclin family.</text>
</comment>
<dbReference type="EMBL" id="GBEZ01025184">
    <property type="protein sequence ID" value="JAC61871.1"/>
    <property type="molecule type" value="Transcribed_RNA"/>
</dbReference>
<protein>
    <recommendedName>
        <fullName evidence="2">Dymeclin</fullName>
    </recommendedName>
</protein>
<keyword evidence="4" id="KW-0449">Lipoprotein</keyword>
<dbReference type="GO" id="GO:0007030">
    <property type="term" value="P:Golgi organization"/>
    <property type="evidence" value="ECO:0007669"/>
    <property type="project" value="TreeGrafter"/>
</dbReference>
<accession>A0A061QU49</accession>
<evidence type="ECO:0000256" key="3">
    <source>
        <dbReference type="ARBA" id="ARBA00022707"/>
    </source>
</evidence>
<dbReference type="AlphaFoldDB" id="A0A061QU49"/>
<feature type="non-terminal residue" evidence="5">
    <location>
        <position position="685"/>
    </location>
</feature>
<evidence type="ECO:0000256" key="2">
    <source>
        <dbReference type="ARBA" id="ARBA00015736"/>
    </source>
</evidence>
<proteinExistence type="inferred from homology"/>
<dbReference type="PANTHER" id="PTHR12895:SF9">
    <property type="entry name" value="DYMECLIN"/>
    <property type="match status" value="1"/>
</dbReference>
<dbReference type="PANTHER" id="PTHR12895">
    <property type="entry name" value="DYMECLIN"/>
    <property type="match status" value="1"/>
</dbReference>
<dbReference type="Pfam" id="PF09742">
    <property type="entry name" value="Dymeclin"/>
    <property type="match status" value="1"/>
</dbReference>
<reference evidence="5" key="1">
    <citation type="submission" date="2014-05" db="EMBL/GenBank/DDBJ databases">
        <title>The transcriptome of the halophilic microalga Tetraselmis sp. GSL018 isolated from the Great Salt Lake, Utah.</title>
        <authorList>
            <person name="Jinkerson R.E."/>
            <person name="D'Adamo S."/>
            <person name="Posewitz M.C."/>
        </authorList>
    </citation>
    <scope>NUCLEOTIDE SEQUENCE</scope>
    <source>
        <strain evidence="5">GSL018</strain>
    </source>
</reference>
<dbReference type="GO" id="GO:0005794">
    <property type="term" value="C:Golgi apparatus"/>
    <property type="evidence" value="ECO:0007669"/>
    <property type="project" value="TreeGrafter"/>
</dbReference>
<evidence type="ECO:0000313" key="5">
    <source>
        <dbReference type="EMBL" id="JAC61871.1"/>
    </source>
</evidence>
<evidence type="ECO:0000256" key="1">
    <source>
        <dbReference type="ARBA" id="ARBA00010603"/>
    </source>
</evidence>
<gene>
    <name evidence="5" type="ORF">TSPGSL018_24921</name>
</gene>
<dbReference type="InterPro" id="IPR019142">
    <property type="entry name" value="Dymeclin"/>
</dbReference>
<evidence type="ECO:0000256" key="4">
    <source>
        <dbReference type="ARBA" id="ARBA00023288"/>
    </source>
</evidence>
<name>A0A061QU49_9CHLO</name>
<sequence length="685" mass="72019">MAVEKQLGPLLEVLCGQESIPLRSSFWGEMFTVGQKLGTCSPSSIDAIVQPYVRSLANNSSRTLALHKLLHLVAELVGGTGQSPSQAVSAVRITRSLIKAAIEGLDSVACQALLQGDAIPTLSAAPHICTPGTAVNRGSTNEGRGAVEGFNVPDAMTRSARALLSSLRRSTSGSPSPADYLLKLEAMLCLEVMMSTQLSQPRPTAAAGEHPFTEIIMQQSDLAPSIVEALLGLYIANEPVPSGCPIPSEASQEPGRSLLHRLGSAAGAVLSLPYRAASLAVRTGAPAGGEHSPLGAAALHLLLLLLYHFPAPAGPPNPFRGALGAMQDTGFPGGGEEEEGAPAVQFGALRGALAGRGPLQPAPALLLYTLLVRNKAFAEHVLVCGEPSAVLLPLLEALYEATGGGAAGAQRPPGDAYIPLICVLVLSEDALYAAEIHRGALPAVPWYRERQLSGVSLGSLAVLVLLRAASHSLARGHRRPQDVYVAANSLGALANLAPHASGMSSHAAQRLVSVYDALRRRVARQEGGAPAAAGDEAAGELLRIVLEVLNTMLAQALPRNPELAYSLLHRQELFAPLRGHPLYGSLVRNITAVADHLNRQVDLARARDGWEWSVGRVLDAIQANLRTWRPDWLEPTPELRFSYEEGKGSAADFFVPYVWRLAAASGAGAALLPWNAACARLLHGD</sequence>
<keyword evidence="3" id="KW-0519">Myristate</keyword>